<keyword evidence="4" id="KW-1185">Reference proteome</keyword>
<feature type="signal peptide" evidence="2">
    <location>
        <begin position="1"/>
        <end position="21"/>
    </location>
</feature>
<name>A0A517MFX0_9BACT</name>
<dbReference type="InterPro" id="IPR029058">
    <property type="entry name" value="AB_hydrolase_fold"/>
</dbReference>
<protein>
    <submittedName>
        <fullName evidence="3">Esterase</fullName>
    </submittedName>
</protein>
<feature type="chain" id="PRO_5022112748" evidence="2">
    <location>
        <begin position="22"/>
        <end position="351"/>
    </location>
</feature>
<dbReference type="RefSeq" id="WP_145351882.1">
    <property type="nucleotide sequence ID" value="NZ_CP036262.1"/>
</dbReference>
<dbReference type="GO" id="GO:0006508">
    <property type="term" value="P:proteolysis"/>
    <property type="evidence" value="ECO:0007669"/>
    <property type="project" value="InterPro"/>
</dbReference>
<evidence type="ECO:0000256" key="1">
    <source>
        <dbReference type="ARBA" id="ARBA00022801"/>
    </source>
</evidence>
<keyword evidence="2" id="KW-0732">Signal</keyword>
<dbReference type="GO" id="GO:0004252">
    <property type="term" value="F:serine-type endopeptidase activity"/>
    <property type="evidence" value="ECO:0007669"/>
    <property type="project" value="InterPro"/>
</dbReference>
<dbReference type="InterPro" id="IPR002471">
    <property type="entry name" value="Pept_S9_AS"/>
</dbReference>
<keyword evidence="1" id="KW-0378">Hydrolase</keyword>
<reference evidence="3 4" key="1">
    <citation type="submission" date="2019-02" db="EMBL/GenBank/DDBJ databases">
        <title>Deep-cultivation of Planctomycetes and their phenomic and genomic characterization uncovers novel biology.</title>
        <authorList>
            <person name="Wiegand S."/>
            <person name="Jogler M."/>
            <person name="Boedeker C."/>
            <person name="Pinto D."/>
            <person name="Vollmers J."/>
            <person name="Rivas-Marin E."/>
            <person name="Kohn T."/>
            <person name="Peeters S.H."/>
            <person name="Heuer A."/>
            <person name="Rast P."/>
            <person name="Oberbeckmann S."/>
            <person name="Bunk B."/>
            <person name="Jeske O."/>
            <person name="Meyerdierks A."/>
            <person name="Storesund J.E."/>
            <person name="Kallscheuer N."/>
            <person name="Luecker S."/>
            <person name="Lage O.M."/>
            <person name="Pohl T."/>
            <person name="Merkel B.J."/>
            <person name="Hornburger P."/>
            <person name="Mueller R.-W."/>
            <person name="Bruemmer F."/>
            <person name="Labrenz M."/>
            <person name="Spormann A.M."/>
            <person name="Op den Camp H."/>
            <person name="Overmann J."/>
            <person name="Amann R."/>
            <person name="Jetten M.S.M."/>
            <person name="Mascher T."/>
            <person name="Medema M.H."/>
            <person name="Devos D.P."/>
            <person name="Kaster A.-K."/>
            <person name="Ovreas L."/>
            <person name="Rohde M."/>
            <person name="Galperin M.Y."/>
            <person name="Jogler C."/>
        </authorList>
    </citation>
    <scope>NUCLEOTIDE SEQUENCE [LARGE SCALE GENOMIC DNA]</scope>
    <source>
        <strain evidence="3 4">FF011L</strain>
    </source>
</reference>
<proteinExistence type="predicted"/>
<dbReference type="EMBL" id="CP036262">
    <property type="protein sequence ID" value="QDS93785.1"/>
    <property type="molecule type" value="Genomic_DNA"/>
</dbReference>
<dbReference type="KEGG" id="rml:FF011L_25580"/>
<dbReference type="PROSITE" id="PS00708">
    <property type="entry name" value="PRO_ENDOPEP_SER"/>
    <property type="match status" value="1"/>
</dbReference>
<gene>
    <name evidence="3" type="ORF">FF011L_25580</name>
</gene>
<accession>A0A517MFX0</accession>
<dbReference type="PANTHER" id="PTHR22946">
    <property type="entry name" value="DIENELACTONE HYDROLASE DOMAIN-CONTAINING PROTEIN-RELATED"/>
    <property type="match status" value="1"/>
</dbReference>
<dbReference type="SUPFAM" id="SSF53474">
    <property type="entry name" value="alpha/beta-Hydrolases"/>
    <property type="match status" value="1"/>
</dbReference>
<evidence type="ECO:0000256" key="2">
    <source>
        <dbReference type="SAM" id="SignalP"/>
    </source>
</evidence>
<dbReference type="InterPro" id="IPR050261">
    <property type="entry name" value="FrsA_esterase"/>
</dbReference>
<dbReference type="Gene3D" id="3.40.50.1820">
    <property type="entry name" value="alpha/beta hydrolase"/>
    <property type="match status" value="1"/>
</dbReference>
<sequence precursor="true">MRTLLFLVCLLSPLSVSRSEAAESLVLDSSEFSAEDSLKVISDPSGDATACLSGLAWPPGKFMVQTAPPVSRMADALISFPSPVPSGDARNDRVTMEWHAARDKEGKIATRPAVVVVHESGSKMAVGRLFAMGFQASGVHAFLIHLPYYGERLGSNQKHDRVHSLDSMIQAVTDVRRARDAVAALPFVEKQHVSVQGTSLGGFVAATSASLDSGPAGSGYENVFVLLAGGNLIDVIQSGKRDAAKFKERLLQAGFEMEQIRDIVYNVEPLRIAHRLNPKRTWMFTANQDQVVPLKNALALAERIGLEETHHFRFDADHYSGIYFVPIVLKDMVGAIEASAEPAPQSSSLDS</sequence>
<organism evidence="3 4">
    <name type="scientific">Roseimaritima multifibrata</name>
    <dbReference type="NCBI Taxonomy" id="1930274"/>
    <lineage>
        <taxon>Bacteria</taxon>
        <taxon>Pseudomonadati</taxon>
        <taxon>Planctomycetota</taxon>
        <taxon>Planctomycetia</taxon>
        <taxon>Pirellulales</taxon>
        <taxon>Pirellulaceae</taxon>
        <taxon>Roseimaritima</taxon>
    </lineage>
</organism>
<dbReference type="AlphaFoldDB" id="A0A517MFX0"/>
<dbReference type="GO" id="GO:0052689">
    <property type="term" value="F:carboxylic ester hydrolase activity"/>
    <property type="evidence" value="ECO:0007669"/>
    <property type="project" value="UniProtKB-ARBA"/>
</dbReference>
<evidence type="ECO:0000313" key="4">
    <source>
        <dbReference type="Proteomes" id="UP000320672"/>
    </source>
</evidence>
<dbReference type="OrthoDB" id="9783926at2"/>
<dbReference type="PANTHER" id="PTHR22946:SF9">
    <property type="entry name" value="POLYKETIDE TRANSFERASE AF380"/>
    <property type="match status" value="1"/>
</dbReference>
<dbReference type="Proteomes" id="UP000320672">
    <property type="component" value="Chromosome"/>
</dbReference>
<evidence type="ECO:0000313" key="3">
    <source>
        <dbReference type="EMBL" id="QDS93785.1"/>
    </source>
</evidence>